<evidence type="ECO:0000256" key="10">
    <source>
        <dbReference type="SAM" id="MobiDB-lite"/>
    </source>
</evidence>
<evidence type="ECO:0000256" key="4">
    <source>
        <dbReference type="ARBA" id="ARBA00022490"/>
    </source>
</evidence>
<evidence type="ECO:0000256" key="5">
    <source>
        <dbReference type="ARBA" id="ARBA00022603"/>
    </source>
</evidence>
<gene>
    <name evidence="11" type="ORF">EIP91_009580</name>
</gene>
<organism evidence="11 12">
    <name type="scientific">Steccherinum ochraceum</name>
    <dbReference type="NCBI Taxonomy" id="92696"/>
    <lineage>
        <taxon>Eukaryota</taxon>
        <taxon>Fungi</taxon>
        <taxon>Dikarya</taxon>
        <taxon>Basidiomycota</taxon>
        <taxon>Agaricomycotina</taxon>
        <taxon>Agaricomycetes</taxon>
        <taxon>Polyporales</taxon>
        <taxon>Steccherinaceae</taxon>
        <taxon>Steccherinum</taxon>
    </lineage>
</organism>
<dbReference type="GO" id="GO:0032259">
    <property type="term" value="P:methylation"/>
    <property type="evidence" value="ECO:0007669"/>
    <property type="project" value="UniProtKB-KW"/>
</dbReference>
<dbReference type="PANTHER" id="PTHR14614">
    <property type="entry name" value="HEPATOCELLULAR CARCINOMA-ASSOCIATED ANTIGEN"/>
    <property type="match status" value="1"/>
</dbReference>
<dbReference type="STRING" id="92696.A0A4R0RMK7"/>
<keyword evidence="6" id="KW-0808">Transferase</keyword>
<evidence type="ECO:0000256" key="3">
    <source>
        <dbReference type="ARBA" id="ARBA00012533"/>
    </source>
</evidence>
<accession>A0A4R0RMK7</accession>
<dbReference type="PANTHER" id="PTHR14614:SF39">
    <property type="entry name" value="HISTIDINE PROTEIN METHYLTRANSFERASE 1 HOMOLOG"/>
    <property type="match status" value="1"/>
</dbReference>
<dbReference type="InterPro" id="IPR019410">
    <property type="entry name" value="Methyltransf_16"/>
</dbReference>
<dbReference type="OrthoDB" id="1723750at2759"/>
<comment type="subcellular location">
    <subcellularLocation>
        <location evidence="2">Cytoplasm</location>
    </subcellularLocation>
    <subcellularLocation>
        <location evidence="1">Nucleus</location>
    </subcellularLocation>
</comment>
<reference evidence="11 12" key="1">
    <citation type="submission" date="2018-11" db="EMBL/GenBank/DDBJ databases">
        <title>Genome assembly of Steccherinum ochraceum LE-BIN_3174, the white-rot fungus of the Steccherinaceae family (The Residual Polyporoid clade, Polyporales, Basidiomycota).</title>
        <authorList>
            <person name="Fedorova T.V."/>
            <person name="Glazunova O.A."/>
            <person name="Landesman E.O."/>
            <person name="Moiseenko K.V."/>
            <person name="Psurtseva N.V."/>
            <person name="Savinova O.S."/>
            <person name="Shakhova N.V."/>
            <person name="Tyazhelova T.V."/>
            <person name="Vasina D.V."/>
        </authorList>
    </citation>
    <scope>NUCLEOTIDE SEQUENCE [LARGE SCALE GENOMIC DNA]</scope>
    <source>
        <strain evidence="11 12">LE-BIN_3174</strain>
    </source>
</reference>
<feature type="region of interest" description="Disordered" evidence="10">
    <location>
        <begin position="219"/>
        <end position="245"/>
    </location>
</feature>
<comment type="caution">
    <text evidence="11">The sequence shown here is derived from an EMBL/GenBank/DDBJ whole genome shotgun (WGS) entry which is preliminary data.</text>
</comment>
<evidence type="ECO:0000256" key="1">
    <source>
        <dbReference type="ARBA" id="ARBA00004123"/>
    </source>
</evidence>
<dbReference type="Gene3D" id="3.40.50.150">
    <property type="entry name" value="Vaccinia Virus protein VP39"/>
    <property type="match status" value="1"/>
</dbReference>
<keyword evidence="5" id="KW-0489">Methyltransferase</keyword>
<keyword evidence="12" id="KW-1185">Reference proteome</keyword>
<comment type="similarity">
    <text evidence="9">Belongs to the methyltransferase superfamily. METTL18 family.</text>
</comment>
<evidence type="ECO:0000256" key="8">
    <source>
        <dbReference type="ARBA" id="ARBA00023242"/>
    </source>
</evidence>
<evidence type="ECO:0000256" key="2">
    <source>
        <dbReference type="ARBA" id="ARBA00004496"/>
    </source>
</evidence>
<proteinExistence type="inferred from homology"/>
<evidence type="ECO:0000256" key="9">
    <source>
        <dbReference type="ARBA" id="ARBA00038126"/>
    </source>
</evidence>
<protein>
    <recommendedName>
        <fullName evidence="3">protein-histidine N-methyltransferase</fullName>
        <ecNumber evidence="3">2.1.1.85</ecNumber>
    </recommendedName>
</protein>
<dbReference type="AlphaFoldDB" id="A0A4R0RMK7"/>
<dbReference type="EMBL" id="RWJN01000055">
    <property type="protein sequence ID" value="TCD68866.1"/>
    <property type="molecule type" value="Genomic_DNA"/>
</dbReference>
<keyword evidence="4" id="KW-0963">Cytoplasm</keyword>
<name>A0A4R0RMK7_9APHY</name>
<dbReference type="GO" id="GO:0018064">
    <property type="term" value="F:protein-L-histidine N-tele-methyltransferase activity"/>
    <property type="evidence" value="ECO:0007669"/>
    <property type="project" value="UniProtKB-EC"/>
</dbReference>
<feature type="region of interest" description="Disordered" evidence="10">
    <location>
        <begin position="14"/>
        <end position="33"/>
    </location>
</feature>
<evidence type="ECO:0000256" key="7">
    <source>
        <dbReference type="ARBA" id="ARBA00022691"/>
    </source>
</evidence>
<evidence type="ECO:0000256" key="6">
    <source>
        <dbReference type="ARBA" id="ARBA00022679"/>
    </source>
</evidence>
<keyword evidence="8" id="KW-0539">Nucleus</keyword>
<evidence type="ECO:0000313" key="11">
    <source>
        <dbReference type="EMBL" id="TCD68866.1"/>
    </source>
</evidence>
<dbReference type="EC" id="2.1.1.85" evidence="3"/>
<evidence type="ECO:0000313" key="12">
    <source>
        <dbReference type="Proteomes" id="UP000292702"/>
    </source>
</evidence>
<sequence>MFKFNFDLDEQDIDEDLAQDGDQSRQDVTSVAASSQAPLKPFKEIDLIDLTKRLPSVISYSPLSFPLSDGSISTVARRDLYDARFEVISQDQHEGTSSTGVSSAEEPTELDFLEAPSDLVSGVYEGGLKTWECSLDLAAFLHGLQSQGKLNLTRILELGCGTAVPSLYLLQTLLSSQSPPQADIDIHLQDYNDLVFRLVTVPNLILTWYMSPASEAFRRSTAENQDGQDQDDDPLPPPDPTISGDLPVSPALIAAFLDSLKQRRIQIRLFTGSWDTFDISHTGGKYGLVLTSETIYRIESLPSLIQLLRRASVGAENERDAETDLVKSTLALTLSSPPLEYTCLVAAKLVYFGVGGGVSEFVEAVEGGRSGHAAGKVETAWEQTSGVKRSIMNVRWV</sequence>
<dbReference type="GO" id="GO:0005737">
    <property type="term" value="C:cytoplasm"/>
    <property type="evidence" value="ECO:0007669"/>
    <property type="project" value="UniProtKB-SubCell"/>
</dbReference>
<dbReference type="Proteomes" id="UP000292702">
    <property type="component" value="Unassembled WGS sequence"/>
</dbReference>
<keyword evidence="7" id="KW-0949">S-adenosyl-L-methionine</keyword>
<dbReference type="InterPro" id="IPR029063">
    <property type="entry name" value="SAM-dependent_MTases_sf"/>
</dbReference>
<dbReference type="GO" id="GO:0005634">
    <property type="term" value="C:nucleus"/>
    <property type="evidence" value="ECO:0007669"/>
    <property type="project" value="UniProtKB-SubCell"/>
</dbReference>